<protein>
    <submittedName>
        <fullName evidence="15">Aerotaxis receptor Aer</fullName>
    </submittedName>
</protein>
<gene>
    <name evidence="15" type="ORF">CBP51_02360</name>
</gene>
<dbReference type="CDD" id="cd00130">
    <property type="entry name" value="PAS"/>
    <property type="match status" value="1"/>
</dbReference>
<dbReference type="PANTHER" id="PTHR32089">
    <property type="entry name" value="METHYL-ACCEPTING CHEMOTAXIS PROTEIN MCPB"/>
    <property type="match status" value="1"/>
</dbReference>
<dbReference type="PANTHER" id="PTHR32089:SF74">
    <property type="entry name" value="METHYL-ACCEPTING CHEMOTAXIS PROTEIN AER"/>
    <property type="match status" value="1"/>
</dbReference>
<evidence type="ECO:0000256" key="1">
    <source>
        <dbReference type="ARBA" id="ARBA00004429"/>
    </source>
</evidence>
<evidence type="ECO:0000256" key="5">
    <source>
        <dbReference type="ARBA" id="ARBA00022519"/>
    </source>
</evidence>
<keyword evidence="6 12" id="KW-0812">Transmembrane</keyword>
<dbReference type="InterPro" id="IPR000727">
    <property type="entry name" value="T_SNARE_dom"/>
</dbReference>
<comment type="caution">
    <text evidence="15">The sequence shown here is derived from an EMBL/GenBank/DDBJ whole genome shotgun (WGS) entry which is preliminary data.</text>
</comment>
<evidence type="ECO:0000256" key="6">
    <source>
        <dbReference type="ARBA" id="ARBA00022692"/>
    </source>
</evidence>
<evidence type="ECO:0000313" key="16">
    <source>
        <dbReference type="Proteomes" id="UP000216101"/>
    </source>
</evidence>
<dbReference type="SMART" id="SM00283">
    <property type="entry name" value="MA"/>
    <property type="match status" value="1"/>
</dbReference>
<dbReference type="Gene3D" id="3.30.450.20">
    <property type="entry name" value="PAS domain"/>
    <property type="match status" value="1"/>
</dbReference>
<feature type="transmembrane region" description="Helical" evidence="12">
    <location>
        <begin position="147"/>
        <end position="167"/>
    </location>
</feature>
<dbReference type="RefSeq" id="WP_094983700.1">
    <property type="nucleotide sequence ID" value="NZ_NHNI01000001.1"/>
</dbReference>
<dbReference type="FunFam" id="3.30.450.20:FF:000046">
    <property type="entry name" value="Aerotaxis sensor receptor"/>
    <property type="match status" value="1"/>
</dbReference>
<evidence type="ECO:0000256" key="11">
    <source>
        <dbReference type="PROSITE-ProRule" id="PRU00284"/>
    </source>
</evidence>
<evidence type="ECO:0000256" key="8">
    <source>
        <dbReference type="ARBA" id="ARBA00023136"/>
    </source>
</evidence>
<reference evidence="16" key="1">
    <citation type="submission" date="2017-05" db="EMBL/GenBank/DDBJ databases">
        <authorList>
            <person name="Barney B.M."/>
        </authorList>
    </citation>
    <scope>NUCLEOTIDE SEQUENCE [LARGE SCALE GENOMIC DNA]</scope>
    <source>
        <strain evidence="16">PSBB022</strain>
    </source>
</reference>
<keyword evidence="8 12" id="KW-0472">Membrane</keyword>
<evidence type="ECO:0000256" key="7">
    <source>
        <dbReference type="ARBA" id="ARBA00022989"/>
    </source>
</evidence>
<feature type="domain" description="T-SNARE coiled-coil homology" evidence="14">
    <location>
        <begin position="449"/>
        <end position="501"/>
    </location>
</feature>
<dbReference type="EMBL" id="NHNI01000001">
    <property type="protein sequence ID" value="OZY85899.1"/>
    <property type="molecule type" value="Genomic_DNA"/>
</dbReference>
<evidence type="ECO:0000256" key="12">
    <source>
        <dbReference type="SAM" id="Phobius"/>
    </source>
</evidence>
<keyword evidence="4" id="KW-0145">Chemotaxis</keyword>
<dbReference type="InterPro" id="IPR000014">
    <property type="entry name" value="PAS"/>
</dbReference>
<keyword evidence="3" id="KW-0488">Methylation</keyword>
<dbReference type="InterPro" id="IPR004089">
    <property type="entry name" value="MCPsignal_dom"/>
</dbReference>
<feature type="domain" description="Methyl-accepting transducer" evidence="13">
    <location>
        <begin position="252"/>
        <end position="488"/>
    </location>
</feature>
<evidence type="ECO:0000259" key="13">
    <source>
        <dbReference type="PROSITE" id="PS50111"/>
    </source>
</evidence>
<name>A0A266Q975_9GAMM</name>
<dbReference type="PROSITE" id="PS50111">
    <property type="entry name" value="CHEMOTAXIS_TRANSDUC_2"/>
    <property type="match status" value="1"/>
</dbReference>
<organism evidence="15 16">
    <name type="scientific">Cellvibrio mixtus</name>
    <dbReference type="NCBI Taxonomy" id="39650"/>
    <lineage>
        <taxon>Bacteria</taxon>
        <taxon>Pseudomonadati</taxon>
        <taxon>Pseudomonadota</taxon>
        <taxon>Gammaproteobacteria</taxon>
        <taxon>Cellvibrionales</taxon>
        <taxon>Cellvibrionaceae</taxon>
        <taxon>Cellvibrio</taxon>
    </lineage>
</organism>
<keyword evidence="2" id="KW-1003">Cell membrane</keyword>
<evidence type="ECO:0000256" key="2">
    <source>
        <dbReference type="ARBA" id="ARBA00022475"/>
    </source>
</evidence>
<dbReference type="GO" id="GO:0052131">
    <property type="term" value="P:positive aerotaxis"/>
    <property type="evidence" value="ECO:0007669"/>
    <property type="project" value="UniProtKB-ARBA"/>
</dbReference>
<dbReference type="GO" id="GO:0005886">
    <property type="term" value="C:plasma membrane"/>
    <property type="evidence" value="ECO:0007669"/>
    <property type="project" value="UniProtKB-SubCell"/>
</dbReference>
<comment type="similarity">
    <text evidence="10">Belongs to the methyl-accepting chemotaxis (MCP) protein family.</text>
</comment>
<dbReference type="Gene3D" id="1.10.287.950">
    <property type="entry name" value="Methyl-accepting chemotaxis protein"/>
    <property type="match status" value="1"/>
</dbReference>
<comment type="subcellular location">
    <subcellularLocation>
        <location evidence="1">Cell inner membrane</location>
        <topology evidence="1">Multi-pass membrane protein</topology>
    </subcellularLocation>
</comment>
<evidence type="ECO:0000256" key="10">
    <source>
        <dbReference type="ARBA" id="ARBA00029447"/>
    </source>
</evidence>
<dbReference type="Proteomes" id="UP000216101">
    <property type="component" value="Unassembled WGS sequence"/>
</dbReference>
<dbReference type="NCBIfam" id="TIGR00229">
    <property type="entry name" value="sensory_box"/>
    <property type="match status" value="1"/>
</dbReference>
<proteinExistence type="inferred from homology"/>
<accession>A0A266Q975</accession>
<keyword evidence="9 11" id="KW-0807">Transducer</keyword>
<dbReference type="SUPFAM" id="SSF58104">
    <property type="entry name" value="Methyl-accepting chemotaxis protein (MCP) signaling domain"/>
    <property type="match status" value="1"/>
</dbReference>
<dbReference type="SUPFAM" id="SSF55785">
    <property type="entry name" value="PYP-like sensor domain (PAS domain)"/>
    <property type="match status" value="1"/>
</dbReference>
<dbReference type="CDD" id="cd11386">
    <property type="entry name" value="MCP_signal"/>
    <property type="match status" value="1"/>
</dbReference>
<evidence type="ECO:0000313" key="15">
    <source>
        <dbReference type="EMBL" id="OZY85899.1"/>
    </source>
</evidence>
<dbReference type="AlphaFoldDB" id="A0A266Q975"/>
<keyword evidence="7 12" id="KW-1133">Transmembrane helix</keyword>
<evidence type="ECO:0000259" key="14">
    <source>
        <dbReference type="PROSITE" id="PS50192"/>
    </source>
</evidence>
<evidence type="ECO:0000256" key="4">
    <source>
        <dbReference type="ARBA" id="ARBA00022500"/>
    </source>
</evidence>
<dbReference type="Pfam" id="PF00015">
    <property type="entry name" value="MCPsignal"/>
    <property type="match status" value="1"/>
</dbReference>
<dbReference type="Pfam" id="PF08447">
    <property type="entry name" value="PAS_3"/>
    <property type="match status" value="1"/>
</dbReference>
<sequence>MRNNGHITGREVHLSNKDEIVSSSNLRGDIEFCNDTFCRISGYNHDELINQPHNILRHPQMPPAAFGMLWETLKAGKPWMGIVKNRCKNGDHYWVDAYITPLRQNGQIYGYESVRAKAEPHLIQRAEAVYERINQGKAPYSAAEKYWSLYGNSVAIAAVSWILLLIASGLLGTFSVTGATISLALAIVIGGTAQAMQQGRIAQALQEARATINDPFAAYIYTGRCDAMGEIELAQHAIKSRLRTALGRFGESAKELQHKAGAAHHHASKTFEGMTAQQRETAGVATAMQQMAQAVQEVASGANQTSIATGTAIGEVEKGNQVIEGARQAIDDLSKTVANLGNVLNKLSEDSGKIASVVDVIRGIAEQTNLLALNAAIEAARAGEQGRGFAVVADEVRSLAQRTQESTGDIQQIIGNLGKATDDASANMKNCLSLADRSVHEMNNVRAALDSISQSVNTIDQMSHQIATAAEEQSSMALEIERNTQTIAQISDQTQQEVSIADGLNSEMDKLSHKQLDLIIRFN</sequence>
<dbReference type="InterPro" id="IPR035965">
    <property type="entry name" value="PAS-like_dom_sf"/>
</dbReference>
<evidence type="ECO:0000256" key="3">
    <source>
        <dbReference type="ARBA" id="ARBA00022481"/>
    </source>
</evidence>
<keyword evidence="15" id="KW-0675">Receptor</keyword>
<dbReference type="GO" id="GO:0007165">
    <property type="term" value="P:signal transduction"/>
    <property type="evidence" value="ECO:0007669"/>
    <property type="project" value="UniProtKB-KW"/>
</dbReference>
<feature type="transmembrane region" description="Helical" evidence="12">
    <location>
        <begin position="173"/>
        <end position="193"/>
    </location>
</feature>
<dbReference type="InterPro" id="IPR013655">
    <property type="entry name" value="PAS_fold_3"/>
</dbReference>
<evidence type="ECO:0000256" key="9">
    <source>
        <dbReference type="ARBA" id="ARBA00023224"/>
    </source>
</evidence>
<dbReference type="STRING" id="1209072.GCA_000766945_00648"/>
<keyword evidence="5" id="KW-0997">Cell inner membrane</keyword>
<keyword evidence="16" id="KW-1185">Reference proteome</keyword>
<dbReference type="PROSITE" id="PS50192">
    <property type="entry name" value="T_SNARE"/>
    <property type="match status" value="1"/>
</dbReference>
<dbReference type="FunFam" id="1.10.287.950:FF:000001">
    <property type="entry name" value="Methyl-accepting chemotaxis sensory transducer"/>
    <property type="match status" value="1"/>
</dbReference>